<name>A0A0E9X2X5_ANGAN</name>
<feature type="chain" id="PRO_5012587982" evidence="1">
    <location>
        <begin position="16"/>
        <end position="53"/>
    </location>
</feature>
<dbReference type="AlphaFoldDB" id="A0A0E9X2X5"/>
<proteinExistence type="predicted"/>
<keyword evidence="1" id="KW-0732">Signal</keyword>
<accession>A0A0E9X2X5</accession>
<dbReference type="EMBL" id="GBXM01012352">
    <property type="protein sequence ID" value="JAH96225.1"/>
    <property type="molecule type" value="Transcribed_RNA"/>
</dbReference>
<reference evidence="2" key="2">
    <citation type="journal article" date="2015" name="Fish Shellfish Immunol.">
        <title>Early steps in the European eel (Anguilla anguilla)-Vibrio vulnificus interaction in the gills: Role of the RtxA13 toxin.</title>
        <authorList>
            <person name="Callol A."/>
            <person name="Pajuelo D."/>
            <person name="Ebbesson L."/>
            <person name="Teles M."/>
            <person name="MacKenzie S."/>
            <person name="Amaro C."/>
        </authorList>
    </citation>
    <scope>NUCLEOTIDE SEQUENCE</scope>
</reference>
<feature type="signal peptide" evidence="1">
    <location>
        <begin position="1"/>
        <end position="15"/>
    </location>
</feature>
<organism evidence="2">
    <name type="scientific">Anguilla anguilla</name>
    <name type="common">European freshwater eel</name>
    <name type="synonym">Muraena anguilla</name>
    <dbReference type="NCBI Taxonomy" id="7936"/>
    <lineage>
        <taxon>Eukaryota</taxon>
        <taxon>Metazoa</taxon>
        <taxon>Chordata</taxon>
        <taxon>Craniata</taxon>
        <taxon>Vertebrata</taxon>
        <taxon>Euteleostomi</taxon>
        <taxon>Actinopterygii</taxon>
        <taxon>Neopterygii</taxon>
        <taxon>Teleostei</taxon>
        <taxon>Anguilliformes</taxon>
        <taxon>Anguillidae</taxon>
        <taxon>Anguilla</taxon>
    </lineage>
</organism>
<reference evidence="2" key="1">
    <citation type="submission" date="2014-11" db="EMBL/GenBank/DDBJ databases">
        <authorList>
            <person name="Amaro Gonzalez C."/>
        </authorList>
    </citation>
    <scope>NUCLEOTIDE SEQUENCE</scope>
</reference>
<protein>
    <submittedName>
        <fullName evidence="2">Uncharacterized protein</fullName>
    </submittedName>
</protein>
<evidence type="ECO:0000313" key="2">
    <source>
        <dbReference type="EMBL" id="JAH96225.1"/>
    </source>
</evidence>
<evidence type="ECO:0000256" key="1">
    <source>
        <dbReference type="SAM" id="SignalP"/>
    </source>
</evidence>
<sequence length="53" mass="6012">MLFAVLSDLWGCAHPFCRSCCVFISPCSLIIQISRFLPVGDRLWFTKTPLPPK</sequence>